<feature type="region of interest" description="Disordered" evidence="2">
    <location>
        <begin position="62"/>
        <end position="99"/>
    </location>
</feature>
<dbReference type="AlphaFoldDB" id="A0A6B3BPZ8"/>
<comment type="caution">
    <text evidence="3">The sequence shown here is derived from an EMBL/GenBank/DDBJ whole genome shotgun (WGS) entry which is preliminary data.</text>
</comment>
<evidence type="ECO:0000313" key="3">
    <source>
        <dbReference type="EMBL" id="NEC86414.1"/>
    </source>
</evidence>
<sequence length="166" mass="17521">MQSRGARAVLTELRSLATDDEERLTAAKDRLARAEEEVAAARGAFDSASTRAEVSQRVARGAEELLADAAQMPDDVPEPPSAPDAERSPDSGRARPTLSQELLAFARGQERGVQRSEIAAHLSAVRPDIKLSGLGPELTELVRAGALARVSRGVYGIPPATEGGDI</sequence>
<evidence type="ECO:0000256" key="1">
    <source>
        <dbReference type="SAM" id="Coils"/>
    </source>
</evidence>
<accession>A0A6B3BPZ8</accession>
<protein>
    <submittedName>
        <fullName evidence="3">Uncharacterized protein</fullName>
    </submittedName>
</protein>
<name>A0A6B3BPZ8_9ACTN</name>
<proteinExistence type="predicted"/>
<reference evidence="3" key="1">
    <citation type="submission" date="2020-01" db="EMBL/GenBank/DDBJ databases">
        <title>Insect and environment-associated Actinomycetes.</title>
        <authorList>
            <person name="Currrie C."/>
            <person name="Chevrette M."/>
            <person name="Carlson C."/>
            <person name="Stubbendieck R."/>
            <person name="Wendt-Pienkowski E."/>
        </authorList>
    </citation>
    <scope>NUCLEOTIDE SEQUENCE</scope>
    <source>
        <strain evidence="3">SID12501</strain>
    </source>
</reference>
<gene>
    <name evidence="3" type="ORF">G3I71_11415</name>
</gene>
<keyword evidence="1" id="KW-0175">Coiled coil</keyword>
<organism evidence="3">
    <name type="scientific">Streptomyces sp. SID12501</name>
    <dbReference type="NCBI Taxonomy" id="2706042"/>
    <lineage>
        <taxon>Bacteria</taxon>
        <taxon>Bacillati</taxon>
        <taxon>Actinomycetota</taxon>
        <taxon>Actinomycetes</taxon>
        <taxon>Kitasatosporales</taxon>
        <taxon>Streptomycetaceae</taxon>
        <taxon>Streptomyces</taxon>
    </lineage>
</organism>
<dbReference type="EMBL" id="JAAGLU010000008">
    <property type="protein sequence ID" value="NEC86414.1"/>
    <property type="molecule type" value="Genomic_DNA"/>
</dbReference>
<dbReference type="RefSeq" id="WP_164313871.1">
    <property type="nucleotide sequence ID" value="NZ_JAAGLU010000008.1"/>
</dbReference>
<feature type="compositionally biased region" description="Basic and acidic residues" evidence="2">
    <location>
        <begin position="84"/>
        <end position="93"/>
    </location>
</feature>
<feature type="coiled-coil region" evidence="1">
    <location>
        <begin position="17"/>
        <end position="51"/>
    </location>
</feature>
<evidence type="ECO:0000256" key="2">
    <source>
        <dbReference type="SAM" id="MobiDB-lite"/>
    </source>
</evidence>